<gene>
    <name evidence="2" type="ORF">SERLADRAFT_473611</name>
</gene>
<sequence length="405" mass="46161">MLRVTVTDMSTPSKVFNITGISPIHRQVLSMSMKAPKTPGGPLRDLSWLNNTTAEPSVSPLLTEISRLQRELDRANDSIDDKLDKLEDAGLGVVGLTQDLEDARSKILVLEEEIAQLTRREERRLQRLERLRCQKCLVKFDLSGLNIFADESSAEISHSYLPSNPPTPPTKTSDALRSDLQSVNAQLSAMKKQWKEEKSQLLGENAVLQDAANRLNAQVRDAKDEVKRVAAIEKAGEKARVGIQGELDQAKQAIADLEGELTAERTGLRQMSTEQNRVQREREDIVHQLQRTEEDMNDVKRQLQKVKLENHELENELRTNANVEQKARLLEVKVTENVETIDQLRQERSLLATNYKDLQRKFSDVSERGNKLREDYALSQTSHDNRRHQLDLRLLEIEDLRRTLA</sequence>
<keyword evidence="1" id="KW-0175">Coiled coil</keyword>
<dbReference type="HOGENOM" id="CLU_680725_0_0_1"/>
<reference evidence="2" key="1">
    <citation type="submission" date="2011-04" db="EMBL/GenBank/DDBJ databases">
        <title>Evolution of plant cell wall degrading machinery underlies the functional diversity of forest fungi.</title>
        <authorList>
            <consortium name="US DOE Joint Genome Institute (JGI-PGF)"/>
            <person name="Eastwood D.C."/>
            <person name="Floudas D."/>
            <person name="Binder M."/>
            <person name="Majcherczyk A."/>
            <person name="Schneider P."/>
            <person name="Aerts A."/>
            <person name="Asiegbu F.O."/>
            <person name="Baker S.E."/>
            <person name="Barry K."/>
            <person name="Bendiksby M."/>
            <person name="Blumentritt M."/>
            <person name="Coutinho P.M."/>
            <person name="Cullen D."/>
            <person name="Cullen D."/>
            <person name="Gathman A."/>
            <person name="Goodell B."/>
            <person name="Henrissat B."/>
            <person name="Ihrmark K."/>
            <person name="Kauserud H."/>
            <person name="Kohler A."/>
            <person name="LaButti K."/>
            <person name="Lapidus A."/>
            <person name="Lavin J.L."/>
            <person name="Lee Y.-H."/>
            <person name="Lindquist E."/>
            <person name="Lilly W."/>
            <person name="Lucas S."/>
            <person name="Morin E."/>
            <person name="Murat C."/>
            <person name="Oguiza J.A."/>
            <person name="Park J."/>
            <person name="Pisabarro A.G."/>
            <person name="Riley R."/>
            <person name="Rosling A."/>
            <person name="Salamov A."/>
            <person name="Schmidt O."/>
            <person name="Schmutz J."/>
            <person name="Skrede I."/>
            <person name="Stenlid J."/>
            <person name="Wiebenga A."/>
            <person name="Xie X."/>
            <person name="Kues U."/>
            <person name="Hibbett D.S."/>
            <person name="Hoffmeister D."/>
            <person name="Hogberg N."/>
            <person name="Martin F."/>
            <person name="Grigoriev I.V."/>
            <person name="Watkinson S.C."/>
        </authorList>
    </citation>
    <scope>NUCLEOTIDE SEQUENCE</scope>
    <source>
        <strain evidence="2">S7.9</strain>
    </source>
</reference>
<accession>F8P357</accession>
<organism>
    <name type="scientific">Serpula lacrymans var. lacrymans (strain S7.9)</name>
    <name type="common">Dry rot fungus</name>
    <dbReference type="NCBI Taxonomy" id="578457"/>
    <lineage>
        <taxon>Eukaryota</taxon>
        <taxon>Fungi</taxon>
        <taxon>Dikarya</taxon>
        <taxon>Basidiomycota</taxon>
        <taxon>Agaricomycotina</taxon>
        <taxon>Agaricomycetes</taxon>
        <taxon>Agaricomycetidae</taxon>
        <taxon>Boletales</taxon>
        <taxon>Coniophorineae</taxon>
        <taxon>Serpulaceae</taxon>
        <taxon>Serpula</taxon>
    </lineage>
</organism>
<evidence type="ECO:0000256" key="1">
    <source>
        <dbReference type="SAM" id="Coils"/>
    </source>
</evidence>
<dbReference type="OrthoDB" id="2020852at2759"/>
<dbReference type="AlphaFoldDB" id="F8P357"/>
<proteinExistence type="predicted"/>
<name>F8P357_SERL9</name>
<dbReference type="GeneID" id="18820334"/>
<evidence type="ECO:0000313" key="2">
    <source>
        <dbReference type="EMBL" id="EGO22588.1"/>
    </source>
</evidence>
<feature type="non-terminal residue" evidence="2">
    <location>
        <position position="405"/>
    </location>
</feature>
<protein>
    <submittedName>
        <fullName evidence="2">Uncharacterized protein</fullName>
    </submittedName>
</protein>
<dbReference type="EMBL" id="GL945437">
    <property type="protein sequence ID" value="EGO22588.1"/>
    <property type="molecule type" value="Genomic_DNA"/>
</dbReference>
<dbReference type="KEGG" id="sla:SERLADRAFT_473611"/>
<dbReference type="Proteomes" id="UP000008064">
    <property type="component" value="Unassembled WGS sequence"/>
</dbReference>
<feature type="coiled-coil region" evidence="1">
    <location>
        <begin position="65"/>
        <end position="134"/>
    </location>
</feature>
<dbReference type="RefSeq" id="XP_007321126.1">
    <property type="nucleotide sequence ID" value="XM_007321064.1"/>
</dbReference>
<feature type="coiled-coil region" evidence="1">
    <location>
        <begin position="173"/>
        <end position="361"/>
    </location>
</feature>